<reference evidence="2" key="1">
    <citation type="submission" date="2012-11" db="EMBL/GenBank/DDBJ databases">
        <authorList>
            <person name="Lucero-Rivera Y.E."/>
            <person name="Tovar-Ramirez D."/>
        </authorList>
    </citation>
    <scope>NUCLEOTIDE SEQUENCE [LARGE SCALE GENOMIC DNA]</scope>
    <source>
        <strain evidence="2">Araruama</strain>
    </source>
</reference>
<evidence type="ECO:0000313" key="2">
    <source>
        <dbReference type="Proteomes" id="UP000189670"/>
    </source>
</evidence>
<dbReference type="Proteomes" id="UP000189670">
    <property type="component" value="Unassembled WGS sequence"/>
</dbReference>
<sequence>MQIYLKEKIGKAELFSGRYKELKSLLNWVELAKNELARSEAMLSRRKTGKTAIMHRLYNILFHQNDGKMLGSMFCLFIQSKVLQKTR</sequence>
<dbReference type="EMBL" id="ATBP01000941">
    <property type="protein sequence ID" value="ETR68467.1"/>
    <property type="molecule type" value="Genomic_DNA"/>
</dbReference>
<evidence type="ECO:0000313" key="1">
    <source>
        <dbReference type="EMBL" id="ETR68467.1"/>
    </source>
</evidence>
<name>A0A1V1P0S8_9BACT</name>
<comment type="caution">
    <text evidence="1">The sequence shown here is derived from an EMBL/GenBank/DDBJ whole genome shotgun (WGS) entry which is preliminary data.</text>
</comment>
<gene>
    <name evidence="1" type="ORF">OMM_10500</name>
</gene>
<protein>
    <submittedName>
        <fullName evidence="1">Uncharacterized protein</fullName>
    </submittedName>
</protein>
<dbReference type="AlphaFoldDB" id="A0A1V1P0S8"/>
<proteinExistence type="predicted"/>
<accession>A0A1V1P0S8</accession>
<organism evidence="1 2">
    <name type="scientific">Candidatus Magnetoglobus multicellularis str. Araruama</name>
    <dbReference type="NCBI Taxonomy" id="890399"/>
    <lineage>
        <taxon>Bacteria</taxon>
        <taxon>Pseudomonadati</taxon>
        <taxon>Thermodesulfobacteriota</taxon>
        <taxon>Desulfobacteria</taxon>
        <taxon>Desulfobacterales</taxon>
        <taxon>Desulfobacteraceae</taxon>
        <taxon>Candidatus Magnetoglobus</taxon>
    </lineage>
</organism>